<evidence type="ECO:0000256" key="2">
    <source>
        <dbReference type="ARBA" id="ARBA00005364"/>
    </source>
</evidence>
<accession>A0AA85FD33</accession>
<dbReference type="InterPro" id="IPR004481">
    <property type="entry name" value="K/Na/Ca-exchanger"/>
</dbReference>
<keyword evidence="5 8" id="KW-0812">Transmembrane</keyword>
<dbReference type="GO" id="GO:0008273">
    <property type="term" value="F:calcium, potassium:sodium antiporter activity"/>
    <property type="evidence" value="ECO:0007669"/>
    <property type="project" value="TreeGrafter"/>
</dbReference>
<proteinExistence type="inferred from homology"/>
<evidence type="ECO:0000256" key="1">
    <source>
        <dbReference type="ARBA" id="ARBA00004141"/>
    </source>
</evidence>
<dbReference type="PANTHER" id="PTHR10846">
    <property type="entry name" value="SODIUM/POTASSIUM/CALCIUM EXCHANGER"/>
    <property type="match status" value="1"/>
</dbReference>
<feature type="domain" description="Sodium/calcium exchanger membrane region" evidence="9">
    <location>
        <begin position="1"/>
        <end position="109"/>
    </location>
</feature>
<keyword evidence="4" id="KW-0109">Calcium transport</keyword>
<dbReference type="InterPro" id="IPR004837">
    <property type="entry name" value="NaCa_Exmemb"/>
</dbReference>
<evidence type="ECO:0000256" key="4">
    <source>
        <dbReference type="ARBA" id="ARBA00022568"/>
    </source>
</evidence>
<dbReference type="Gene3D" id="1.20.1420.30">
    <property type="entry name" value="NCX, central ion-binding region"/>
    <property type="match status" value="1"/>
</dbReference>
<keyword evidence="4" id="KW-0106">Calcium</keyword>
<keyword evidence="10" id="KW-1185">Reference proteome</keyword>
<dbReference type="InterPro" id="IPR044880">
    <property type="entry name" value="NCX_ion-bd_dom_sf"/>
</dbReference>
<dbReference type="Proteomes" id="UP000050792">
    <property type="component" value="Unassembled WGS sequence"/>
</dbReference>
<evidence type="ECO:0000256" key="6">
    <source>
        <dbReference type="ARBA" id="ARBA00022989"/>
    </source>
</evidence>
<evidence type="ECO:0000259" key="9">
    <source>
        <dbReference type="Pfam" id="PF01699"/>
    </source>
</evidence>
<reference evidence="10" key="1">
    <citation type="submission" date="2022-06" db="EMBL/GenBank/DDBJ databases">
        <authorList>
            <person name="Berger JAMES D."/>
            <person name="Berger JAMES D."/>
        </authorList>
    </citation>
    <scope>NUCLEOTIDE SEQUENCE [LARGE SCALE GENOMIC DNA]</scope>
</reference>
<feature type="transmembrane region" description="Helical" evidence="8">
    <location>
        <begin position="59"/>
        <end position="82"/>
    </location>
</feature>
<dbReference type="GO" id="GO:0005262">
    <property type="term" value="F:calcium channel activity"/>
    <property type="evidence" value="ECO:0007669"/>
    <property type="project" value="TreeGrafter"/>
</dbReference>
<evidence type="ECO:0000256" key="3">
    <source>
        <dbReference type="ARBA" id="ARBA00022449"/>
    </source>
</evidence>
<dbReference type="WBParaSite" id="SRDH1_45410.1">
    <property type="protein sequence ID" value="SRDH1_45410.1"/>
    <property type="gene ID" value="SRDH1_45410"/>
</dbReference>
<evidence type="ECO:0000313" key="10">
    <source>
        <dbReference type="Proteomes" id="UP000050792"/>
    </source>
</evidence>
<evidence type="ECO:0000256" key="7">
    <source>
        <dbReference type="ARBA" id="ARBA00023136"/>
    </source>
</evidence>
<name>A0AA85FD33_9TREM</name>
<organism evidence="10 11">
    <name type="scientific">Schistosoma rodhaini</name>
    <dbReference type="NCBI Taxonomy" id="6188"/>
    <lineage>
        <taxon>Eukaryota</taxon>
        <taxon>Metazoa</taxon>
        <taxon>Spiralia</taxon>
        <taxon>Lophotrochozoa</taxon>
        <taxon>Platyhelminthes</taxon>
        <taxon>Trematoda</taxon>
        <taxon>Digenea</taxon>
        <taxon>Strigeidida</taxon>
        <taxon>Schistosomatoidea</taxon>
        <taxon>Schistosomatidae</taxon>
        <taxon>Schistosoma</taxon>
    </lineage>
</organism>
<sequence length="136" mass="15058">MFIGLALLCDDYFIPCLERICKVLHLQPDVAGATFMAAGSSAPELTTTLVGVFNAKDDIGLGAVVGSADFNIMLVVSVSALFAKQVIYLNCYESRILIIVYGLYVLLMHYNPRIDAFWRVWCREHPTFCPPAIHAD</sequence>
<protein>
    <recommendedName>
        <fullName evidence="9">Sodium/calcium exchanger membrane region domain-containing protein</fullName>
    </recommendedName>
</protein>
<reference evidence="11" key="2">
    <citation type="submission" date="2023-11" db="UniProtKB">
        <authorList>
            <consortium name="WormBaseParasite"/>
        </authorList>
    </citation>
    <scope>IDENTIFICATION</scope>
</reference>
<feature type="transmembrane region" description="Helical" evidence="8">
    <location>
        <begin position="94"/>
        <end position="111"/>
    </location>
</feature>
<keyword evidence="3" id="KW-0050">Antiport</keyword>
<keyword evidence="4" id="KW-0406">Ion transport</keyword>
<keyword evidence="6 8" id="KW-1133">Transmembrane helix</keyword>
<evidence type="ECO:0000256" key="8">
    <source>
        <dbReference type="SAM" id="Phobius"/>
    </source>
</evidence>
<keyword evidence="7 8" id="KW-0472">Membrane</keyword>
<comment type="subcellular location">
    <subcellularLocation>
        <location evidence="1">Membrane</location>
        <topology evidence="1">Multi-pass membrane protein</topology>
    </subcellularLocation>
</comment>
<comment type="similarity">
    <text evidence="2">Belongs to the Ca(2+):cation antiporter (CaCA) (TC 2.A.19) family. SLC24A subfamily.</text>
</comment>
<evidence type="ECO:0000313" key="11">
    <source>
        <dbReference type="WBParaSite" id="SRDH1_45410.1"/>
    </source>
</evidence>
<dbReference type="Pfam" id="PF01699">
    <property type="entry name" value="Na_Ca_ex"/>
    <property type="match status" value="1"/>
</dbReference>
<dbReference type="GO" id="GO:0005886">
    <property type="term" value="C:plasma membrane"/>
    <property type="evidence" value="ECO:0007669"/>
    <property type="project" value="TreeGrafter"/>
</dbReference>
<dbReference type="GO" id="GO:0006874">
    <property type="term" value="P:intracellular calcium ion homeostasis"/>
    <property type="evidence" value="ECO:0007669"/>
    <property type="project" value="TreeGrafter"/>
</dbReference>
<keyword evidence="4" id="KW-0813">Transport</keyword>
<dbReference type="AlphaFoldDB" id="A0AA85FD33"/>
<dbReference type="PANTHER" id="PTHR10846:SF74">
    <property type="entry name" value="SODIUM_POTASSIUM_CALCIUM EXCHANGER CG1090-RELATED"/>
    <property type="match status" value="1"/>
</dbReference>
<evidence type="ECO:0000256" key="5">
    <source>
        <dbReference type="ARBA" id="ARBA00022692"/>
    </source>
</evidence>